<dbReference type="RefSeq" id="WP_115883998.1">
    <property type="nucleotide sequence ID" value="NZ_CBCSHX010000001.1"/>
</dbReference>
<protein>
    <recommendedName>
        <fullName evidence="3">Phage gp6-like head-tail connector protein</fullName>
    </recommendedName>
</protein>
<evidence type="ECO:0000313" key="2">
    <source>
        <dbReference type="Proteomes" id="UP000257076"/>
    </source>
</evidence>
<dbReference type="InterPro" id="IPR053746">
    <property type="entry name" value="Viral_HT_Connector_Assembly"/>
</dbReference>
<comment type="caution">
    <text evidence="1">The sequence shown here is derived from an EMBL/GenBank/DDBJ whole genome shotgun (WGS) entry which is preliminary data.</text>
</comment>
<keyword evidence="2" id="KW-1185">Reference proteome</keyword>
<sequence length="100" mass="11722">MDVNKVKIINKWKLDDKSKDESIELLIPHYAGVASEYCNQVFIEPYPLTVQEFIAKMIEYHNPGLSSRNMGSVSYSWDNDYEEKLYKLIKPYRKVSWGGK</sequence>
<accession>A0A3E0B031</accession>
<gene>
    <name evidence="1" type="ORF">DFR63_0321</name>
</gene>
<name>A0A3E0B031_9STAP</name>
<dbReference type="OrthoDB" id="2408702at2"/>
<dbReference type="EMBL" id="QUMW01000009">
    <property type="protein sequence ID" value="REG25295.1"/>
    <property type="molecule type" value="Genomic_DNA"/>
</dbReference>
<evidence type="ECO:0000313" key="1">
    <source>
        <dbReference type="EMBL" id="REG25295.1"/>
    </source>
</evidence>
<dbReference type="AlphaFoldDB" id="A0A3E0B031"/>
<dbReference type="Proteomes" id="UP000257076">
    <property type="component" value="Unassembled WGS sequence"/>
</dbReference>
<dbReference type="Gene3D" id="1.10.246.150">
    <property type="match status" value="1"/>
</dbReference>
<evidence type="ECO:0008006" key="3">
    <source>
        <dbReference type="Google" id="ProtNLM"/>
    </source>
</evidence>
<reference evidence="1 2" key="1">
    <citation type="submission" date="2018-08" db="EMBL/GenBank/DDBJ databases">
        <title>Genomic Encyclopedia of Type Strains, Phase IV (KMG-IV): sequencing the most valuable type-strain genomes for metagenomic binning, comparative biology and taxonomic classification.</title>
        <authorList>
            <person name="Goeker M."/>
        </authorList>
    </citation>
    <scope>NUCLEOTIDE SEQUENCE [LARGE SCALE GENOMIC DNA]</scope>
    <source>
        <strain evidence="1 2">DSM 17274</strain>
    </source>
</reference>
<organism evidence="1 2">
    <name type="scientific">Jeotgalicoccus halotolerans</name>
    <dbReference type="NCBI Taxonomy" id="157227"/>
    <lineage>
        <taxon>Bacteria</taxon>
        <taxon>Bacillati</taxon>
        <taxon>Bacillota</taxon>
        <taxon>Bacilli</taxon>
        <taxon>Bacillales</taxon>
        <taxon>Staphylococcaceae</taxon>
        <taxon>Jeotgalicoccus</taxon>
    </lineage>
</organism>
<proteinExistence type="predicted"/>